<dbReference type="GO" id="GO:0003887">
    <property type="term" value="F:DNA-directed DNA polymerase activity"/>
    <property type="evidence" value="ECO:0007669"/>
    <property type="project" value="InterPro"/>
</dbReference>
<dbReference type="AlphaFoldDB" id="A0A0R2BPR2"/>
<dbReference type="SUPFAM" id="SSF46785">
    <property type="entry name" value="Winged helix' DNA-binding domain"/>
    <property type="match status" value="2"/>
</dbReference>
<dbReference type="GO" id="GO:0006270">
    <property type="term" value="P:DNA replication initiation"/>
    <property type="evidence" value="ECO:0007669"/>
    <property type="project" value="InterPro"/>
</dbReference>
<dbReference type="InterPro" id="IPR000525">
    <property type="entry name" value="Initiator_Rep_WH1"/>
</dbReference>
<dbReference type="InterPro" id="IPR036388">
    <property type="entry name" value="WH-like_DNA-bd_sf"/>
</dbReference>
<dbReference type="InterPro" id="IPR036390">
    <property type="entry name" value="WH_DNA-bd_sf"/>
</dbReference>
<evidence type="ECO:0000313" key="3">
    <source>
        <dbReference type="EMBL" id="KRM77846.1"/>
    </source>
</evidence>
<dbReference type="Proteomes" id="UP000051612">
    <property type="component" value="Unassembled WGS sequence"/>
</dbReference>
<dbReference type="RefSeq" id="WP_056958093.1">
    <property type="nucleotide sequence ID" value="NZ_AYYN01000014.1"/>
</dbReference>
<accession>A0A0R2BPR2</accession>
<evidence type="ECO:0000256" key="1">
    <source>
        <dbReference type="ARBA" id="ARBA00038283"/>
    </source>
</evidence>
<dbReference type="Gene3D" id="1.10.10.10">
    <property type="entry name" value="Winged helix-like DNA-binding domain superfamily/Winged helix DNA-binding domain"/>
    <property type="match status" value="2"/>
</dbReference>
<dbReference type="PATRIC" id="fig|1423772.3.peg.626"/>
<comment type="similarity">
    <text evidence="1">Belongs to the initiator RepB protein family.</text>
</comment>
<evidence type="ECO:0000313" key="4">
    <source>
        <dbReference type="Proteomes" id="UP000051612"/>
    </source>
</evidence>
<dbReference type="Pfam" id="PF21205">
    <property type="entry name" value="Rep3_C"/>
    <property type="match status" value="1"/>
</dbReference>
<dbReference type="Pfam" id="PF01051">
    <property type="entry name" value="Rep3_N"/>
    <property type="match status" value="1"/>
</dbReference>
<comment type="caution">
    <text evidence="3">The sequence shown here is derived from an EMBL/GenBank/DDBJ whole genome shotgun (WGS) entry which is preliminary data.</text>
</comment>
<protein>
    <submittedName>
        <fullName evidence="3">Replication protein</fullName>
    </submittedName>
</protein>
<evidence type="ECO:0000259" key="2">
    <source>
        <dbReference type="Pfam" id="PF01051"/>
    </source>
</evidence>
<feature type="domain" description="Initiator Rep protein WH1" evidence="2">
    <location>
        <begin position="24"/>
        <end position="170"/>
    </location>
</feature>
<sequence>MSDVRNKKMDTAINDLLSRQDYLVTQANELARSFGNLKTFEHKVLDYCFSFVEKEDLKDKDYTLVVSDILRHFGLNLSGKNYNRVLLAFKKLNENTAIYMQITRNDGKKAVIMTSLFDHITVVEDGVIEFSFSSKVAPYVFELKKNFYSFKLSELGKIKSKYTISLLKLWNANAFGKWRNYNDPNSLPPSVTIQGTLEDWQSWFLGSDENGKPKRWPAGRFKQKTIDVAVKELSEIYPKTLITVTTMKHGRRVTGYTLDIYSVNTHLNIT</sequence>
<dbReference type="EMBL" id="AYYN01000014">
    <property type="protein sequence ID" value="KRM77846.1"/>
    <property type="molecule type" value="Genomic_DNA"/>
</dbReference>
<reference evidence="3 4" key="1">
    <citation type="journal article" date="2015" name="Genome Announc.">
        <title>Expanding the biotechnology potential of lactobacilli through comparative genomics of 213 strains and associated genera.</title>
        <authorList>
            <person name="Sun Z."/>
            <person name="Harris H.M."/>
            <person name="McCann A."/>
            <person name="Guo C."/>
            <person name="Argimon S."/>
            <person name="Zhang W."/>
            <person name="Yang X."/>
            <person name="Jeffery I.B."/>
            <person name="Cooney J.C."/>
            <person name="Kagawa T.F."/>
            <person name="Liu W."/>
            <person name="Song Y."/>
            <person name="Salvetti E."/>
            <person name="Wrobel A."/>
            <person name="Rasinkangas P."/>
            <person name="Parkhill J."/>
            <person name="Rea M.C."/>
            <person name="O'Sullivan O."/>
            <person name="Ritari J."/>
            <person name="Douillard F.P."/>
            <person name="Paul Ross R."/>
            <person name="Yang R."/>
            <person name="Briner A.E."/>
            <person name="Felis G.E."/>
            <person name="de Vos W.M."/>
            <person name="Barrangou R."/>
            <person name="Klaenhammer T.R."/>
            <person name="Caufield P.W."/>
            <person name="Cui Y."/>
            <person name="Zhang H."/>
            <person name="O'Toole P.W."/>
        </authorList>
    </citation>
    <scope>NUCLEOTIDE SEQUENCE [LARGE SCALE GENOMIC DNA]</scope>
    <source>
        <strain evidence="3 4">DSM 20452</strain>
    </source>
</reference>
<name>A0A0R2BPR2_9LACO</name>
<organism evidence="3 4">
    <name type="scientific">Ligilactobacillus murinus DSM 20452 = NBRC 14221</name>
    <dbReference type="NCBI Taxonomy" id="1423772"/>
    <lineage>
        <taxon>Bacteria</taxon>
        <taxon>Bacillati</taxon>
        <taxon>Bacillota</taxon>
        <taxon>Bacilli</taxon>
        <taxon>Lactobacillales</taxon>
        <taxon>Lactobacillaceae</taxon>
        <taxon>Ligilactobacillus</taxon>
    </lineage>
</organism>
<proteinExistence type="inferred from homology"/>
<gene>
    <name evidence="3" type="ORF">FC48_GL000573</name>
</gene>